<sequence>AELNEEVKFWKKVRKETLPRLDELKEELKRADKKIQKARLVRRAAVVGTLFGGLLFSIFTGGMSAAGALTFTLAGGVASVTFIIETFVEKDVLKRTEQGINQDKQATINFITRVRAYSGTDPIPFAKNLQRIRLDGIEGLAIHPLINLLFGLIDLQNPSLLNAIEKITDFTDILEKELQKVDRVQGQYLFR</sequence>
<keyword evidence="3" id="KW-1185">Reference proteome</keyword>
<evidence type="ECO:0000256" key="1">
    <source>
        <dbReference type="SAM" id="Phobius"/>
    </source>
</evidence>
<evidence type="ECO:0000313" key="3">
    <source>
        <dbReference type="Proteomes" id="UP000596742"/>
    </source>
</evidence>
<gene>
    <name evidence="2" type="ORF">MGAL_10B068255</name>
</gene>
<organism evidence="2 3">
    <name type="scientific">Mytilus galloprovincialis</name>
    <name type="common">Mediterranean mussel</name>
    <dbReference type="NCBI Taxonomy" id="29158"/>
    <lineage>
        <taxon>Eukaryota</taxon>
        <taxon>Metazoa</taxon>
        <taxon>Spiralia</taxon>
        <taxon>Lophotrochozoa</taxon>
        <taxon>Mollusca</taxon>
        <taxon>Bivalvia</taxon>
        <taxon>Autobranchia</taxon>
        <taxon>Pteriomorphia</taxon>
        <taxon>Mytilida</taxon>
        <taxon>Mytiloidea</taxon>
        <taxon>Mytilidae</taxon>
        <taxon>Mytilinae</taxon>
        <taxon>Mytilus</taxon>
    </lineage>
</organism>
<name>A0A8B6BN10_MYTGA</name>
<reference evidence="2" key="1">
    <citation type="submission" date="2018-11" db="EMBL/GenBank/DDBJ databases">
        <authorList>
            <person name="Alioto T."/>
            <person name="Alioto T."/>
        </authorList>
    </citation>
    <scope>NUCLEOTIDE SEQUENCE</scope>
</reference>
<feature type="transmembrane region" description="Helical" evidence="1">
    <location>
        <begin position="40"/>
        <end position="59"/>
    </location>
</feature>
<dbReference type="AlphaFoldDB" id="A0A8B6BN10"/>
<dbReference type="EMBL" id="UYJE01000348">
    <property type="protein sequence ID" value="VDH92537.1"/>
    <property type="molecule type" value="Genomic_DNA"/>
</dbReference>
<protein>
    <submittedName>
        <fullName evidence="2">Uncharacterized protein</fullName>
    </submittedName>
</protein>
<dbReference type="Proteomes" id="UP000596742">
    <property type="component" value="Unassembled WGS sequence"/>
</dbReference>
<keyword evidence="1" id="KW-0472">Membrane</keyword>
<feature type="non-terminal residue" evidence="2">
    <location>
        <position position="1"/>
    </location>
</feature>
<proteinExistence type="predicted"/>
<feature type="transmembrane region" description="Helical" evidence="1">
    <location>
        <begin position="65"/>
        <end position="88"/>
    </location>
</feature>
<keyword evidence="1" id="KW-0812">Transmembrane</keyword>
<accession>A0A8B6BN10</accession>
<keyword evidence="1" id="KW-1133">Transmembrane helix</keyword>
<evidence type="ECO:0000313" key="2">
    <source>
        <dbReference type="EMBL" id="VDH92537.1"/>
    </source>
</evidence>
<comment type="caution">
    <text evidence="2">The sequence shown here is derived from an EMBL/GenBank/DDBJ whole genome shotgun (WGS) entry which is preliminary data.</text>
</comment>